<sequence>MWQDLFKLVFHYLLSLGISKADAEDIAQETLLSTYLHLDGIQEGKLKYYVLATAKNKFIDFMRRNKKEIAVSSFDDLQNFSPICNIEDKEAIKDVVNKLTPSEKKLFYLKYNLEMTNSDIAILLNTNTDSVKSMLWRLRKKIKEYLEEEAKS</sequence>
<keyword evidence="9" id="KW-1185">Reference proteome</keyword>
<dbReference type="InterPro" id="IPR013324">
    <property type="entry name" value="RNA_pol_sigma_r3/r4-like"/>
</dbReference>
<evidence type="ECO:0000256" key="1">
    <source>
        <dbReference type="ARBA" id="ARBA00010641"/>
    </source>
</evidence>
<feature type="domain" description="RNA polymerase sigma factor 70 region 4 type 2" evidence="7">
    <location>
        <begin position="90"/>
        <end position="142"/>
    </location>
</feature>
<keyword evidence="3" id="KW-0731">Sigma factor</keyword>
<dbReference type="Gene3D" id="1.10.10.10">
    <property type="entry name" value="Winged helix-like DNA-binding domain superfamily/Winged helix DNA-binding domain"/>
    <property type="match status" value="1"/>
</dbReference>
<dbReference type="InterPro" id="IPR036388">
    <property type="entry name" value="WH-like_DNA-bd_sf"/>
</dbReference>
<name>A0A1M7M7D8_9FIRM</name>
<evidence type="ECO:0000256" key="3">
    <source>
        <dbReference type="ARBA" id="ARBA00023082"/>
    </source>
</evidence>
<protein>
    <submittedName>
        <fullName evidence="8">RNA polymerase sigma-70 factor, ECF subfamily</fullName>
    </submittedName>
</protein>
<dbReference type="GO" id="GO:0016987">
    <property type="term" value="F:sigma factor activity"/>
    <property type="evidence" value="ECO:0007669"/>
    <property type="project" value="UniProtKB-KW"/>
</dbReference>
<evidence type="ECO:0000256" key="4">
    <source>
        <dbReference type="ARBA" id="ARBA00023125"/>
    </source>
</evidence>
<dbReference type="InterPro" id="IPR039425">
    <property type="entry name" value="RNA_pol_sigma-70-like"/>
</dbReference>
<reference evidence="9" key="1">
    <citation type="submission" date="2016-11" db="EMBL/GenBank/DDBJ databases">
        <authorList>
            <person name="Varghese N."/>
            <person name="Submissions S."/>
        </authorList>
    </citation>
    <scope>NUCLEOTIDE SEQUENCE [LARGE SCALE GENOMIC DNA]</scope>
    <source>
        <strain evidence="9">DSM 18802</strain>
    </source>
</reference>
<evidence type="ECO:0000313" key="9">
    <source>
        <dbReference type="Proteomes" id="UP000184375"/>
    </source>
</evidence>
<keyword evidence="5" id="KW-0804">Transcription</keyword>
<dbReference type="InterPro" id="IPR014284">
    <property type="entry name" value="RNA_pol_sigma-70_dom"/>
</dbReference>
<dbReference type="OrthoDB" id="9784984at2"/>
<dbReference type="EMBL" id="FRCR01000018">
    <property type="protein sequence ID" value="SHM86559.1"/>
    <property type="molecule type" value="Genomic_DNA"/>
</dbReference>
<organism evidence="8 9">
    <name type="scientific">Caldanaerovirga acetigignens</name>
    <dbReference type="NCBI Taxonomy" id="447595"/>
    <lineage>
        <taxon>Bacteria</taxon>
        <taxon>Bacillati</taxon>
        <taxon>Bacillota</taxon>
        <taxon>Clostridia</taxon>
        <taxon>Thermosediminibacterales</taxon>
        <taxon>Thermosediminibacteraceae</taxon>
        <taxon>Caldanaerovirga</taxon>
    </lineage>
</organism>
<dbReference type="SUPFAM" id="SSF88946">
    <property type="entry name" value="Sigma2 domain of RNA polymerase sigma factors"/>
    <property type="match status" value="1"/>
</dbReference>
<evidence type="ECO:0000313" key="8">
    <source>
        <dbReference type="EMBL" id="SHM86559.1"/>
    </source>
</evidence>
<dbReference type="InterPro" id="IPR007627">
    <property type="entry name" value="RNA_pol_sigma70_r2"/>
</dbReference>
<accession>A0A1M7M7D8</accession>
<dbReference type="Pfam" id="PF04542">
    <property type="entry name" value="Sigma70_r2"/>
    <property type="match status" value="1"/>
</dbReference>
<dbReference type="GO" id="GO:0006352">
    <property type="term" value="P:DNA-templated transcription initiation"/>
    <property type="evidence" value="ECO:0007669"/>
    <property type="project" value="InterPro"/>
</dbReference>
<evidence type="ECO:0000259" key="7">
    <source>
        <dbReference type="Pfam" id="PF08281"/>
    </source>
</evidence>
<dbReference type="Gene3D" id="1.10.1740.10">
    <property type="match status" value="1"/>
</dbReference>
<keyword evidence="4" id="KW-0238">DNA-binding</keyword>
<dbReference type="SUPFAM" id="SSF88659">
    <property type="entry name" value="Sigma3 and sigma4 domains of RNA polymerase sigma factors"/>
    <property type="match status" value="1"/>
</dbReference>
<dbReference type="Proteomes" id="UP000184375">
    <property type="component" value="Unassembled WGS sequence"/>
</dbReference>
<dbReference type="GO" id="GO:0003677">
    <property type="term" value="F:DNA binding"/>
    <property type="evidence" value="ECO:0007669"/>
    <property type="project" value="UniProtKB-KW"/>
</dbReference>
<dbReference type="RefSeq" id="WP_073258398.1">
    <property type="nucleotide sequence ID" value="NZ_FRCR01000018.1"/>
</dbReference>
<dbReference type="NCBIfam" id="TIGR02937">
    <property type="entry name" value="sigma70-ECF"/>
    <property type="match status" value="1"/>
</dbReference>
<comment type="similarity">
    <text evidence="1">Belongs to the sigma-70 factor family. ECF subfamily.</text>
</comment>
<keyword evidence="2" id="KW-0805">Transcription regulation</keyword>
<feature type="domain" description="RNA polymerase sigma-70 region 2" evidence="6">
    <location>
        <begin position="5"/>
        <end position="67"/>
    </location>
</feature>
<dbReference type="PANTHER" id="PTHR43133:SF8">
    <property type="entry name" value="RNA POLYMERASE SIGMA FACTOR HI_1459-RELATED"/>
    <property type="match status" value="1"/>
</dbReference>
<dbReference type="PANTHER" id="PTHR43133">
    <property type="entry name" value="RNA POLYMERASE ECF-TYPE SIGMA FACTO"/>
    <property type="match status" value="1"/>
</dbReference>
<proteinExistence type="inferred from homology"/>
<evidence type="ECO:0000256" key="5">
    <source>
        <dbReference type="ARBA" id="ARBA00023163"/>
    </source>
</evidence>
<gene>
    <name evidence="8" type="ORF">SAMN05660826_02194</name>
</gene>
<dbReference type="InterPro" id="IPR013325">
    <property type="entry name" value="RNA_pol_sigma_r2"/>
</dbReference>
<dbReference type="Pfam" id="PF08281">
    <property type="entry name" value="Sigma70_r4_2"/>
    <property type="match status" value="1"/>
</dbReference>
<dbReference type="AlphaFoldDB" id="A0A1M7M7D8"/>
<dbReference type="STRING" id="447595.SAMN05660826_02194"/>
<evidence type="ECO:0000259" key="6">
    <source>
        <dbReference type="Pfam" id="PF04542"/>
    </source>
</evidence>
<evidence type="ECO:0000256" key="2">
    <source>
        <dbReference type="ARBA" id="ARBA00023015"/>
    </source>
</evidence>
<dbReference type="InterPro" id="IPR013249">
    <property type="entry name" value="RNA_pol_sigma70_r4_t2"/>
</dbReference>